<name>A0A217EI77_9GAMM</name>
<evidence type="ECO:0000313" key="5">
    <source>
        <dbReference type="Proteomes" id="UP000243463"/>
    </source>
</evidence>
<dbReference type="GO" id="GO:0016787">
    <property type="term" value="F:hydrolase activity"/>
    <property type="evidence" value="ECO:0007669"/>
    <property type="project" value="UniProtKB-KW"/>
</dbReference>
<gene>
    <name evidence="4" type="ORF">SAMN05444584_2188</name>
</gene>
<dbReference type="PANTHER" id="PTHR43046">
    <property type="entry name" value="GDP-MANNOSE MANNOSYL HYDROLASE"/>
    <property type="match status" value="1"/>
</dbReference>
<evidence type="ECO:0000256" key="2">
    <source>
        <dbReference type="ARBA" id="ARBA00022801"/>
    </source>
</evidence>
<evidence type="ECO:0000259" key="3">
    <source>
        <dbReference type="PROSITE" id="PS51462"/>
    </source>
</evidence>
<dbReference type="RefSeq" id="WP_088824370.1">
    <property type="nucleotide sequence ID" value="NZ_FZLN01000007.1"/>
</dbReference>
<dbReference type="OrthoDB" id="9801098at2"/>
<proteinExistence type="predicted"/>
<keyword evidence="2" id="KW-0378">Hydrolase</keyword>
<dbReference type="Pfam" id="PF00293">
    <property type="entry name" value="NUDIX"/>
    <property type="match status" value="1"/>
</dbReference>
<accession>A0A217EI77</accession>
<dbReference type="Gene3D" id="3.90.79.10">
    <property type="entry name" value="Nucleoside Triphosphate Pyrophosphohydrolase"/>
    <property type="match status" value="1"/>
</dbReference>
<dbReference type="AlphaFoldDB" id="A0A217EI77"/>
<reference evidence="5" key="1">
    <citation type="submission" date="2017-06" db="EMBL/GenBank/DDBJ databases">
        <authorList>
            <person name="Varghese N."/>
            <person name="Submissions S."/>
        </authorList>
    </citation>
    <scope>NUCLEOTIDE SEQUENCE [LARGE SCALE GENOMIC DNA]</scope>
    <source>
        <strain evidence="5">ANC 5114</strain>
    </source>
</reference>
<dbReference type="SUPFAM" id="SSF55811">
    <property type="entry name" value="Nudix"/>
    <property type="match status" value="1"/>
</dbReference>
<comment type="cofactor">
    <cofactor evidence="1">
        <name>Mg(2+)</name>
        <dbReference type="ChEBI" id="CHEBI:18420"/>
    </cofactor>
</comment>
<protein>
    <submittedName>
        <fullName evidence="4">8-oxo-dGTP diphosphatase</fullName>
    </submittedName>
</protein>
<dbReference type="EMBL" id="FZLN01000007">
    <property type="protein sequence ID" value="SNQ30201.1"/>
    <property type="molecule type" value="Genomic_DNA"/>
</dbReference>
<dbReference type="PROSITE" id="PS51462">
    <property type="entry name" value="NUDIX"/>
    <property type="match status" value="1"/>
</dbReference>
<dbReference type="Proteomes" id="UP000243463">
    <property type="component" value="Unassembled WGS sequence"/>
</dbReference>
<dbReference type="InterPro" id="IPR000086">
    <property type="entry name" value="NUDIX_hydrolase_dom"/>
</dbReference>
<feature type="domain" description="Nudix hydrolase" evidence="3">
    <location>
        <begin position="6"/>
        <end position="133"/>
    </location>
</feature>
<sequence>MVNTQKKVITVSAAIIINQNKELLLVRKHGTVFYMQVGGKIEPYESAEDALIREIQEEIQVDAQIKHSLGIIHTTAANEVGFELQAHVFEVDITGHPCHSAEIAEISWIDFNNSQQLRLAPLTEQFVLPYLKDKYS</sequence>
<evidence type="ECO:0000256" key="1">
    <source>
        <dbReference type="ARBA" id="ARBA00001946"/>
    </source>
</evidence>
<keyword evidence="5" id="KW-1185">Reference proteome</keyword>
<dbReference type="InterPro" id="IPR015797">
    <property type="entry name" value="NUDIX_hydrolase-like_dom_sf"/>
</dbReference>
<dbReference type="CDD" id="cd04690">
    <property type="entry name" value="NUDIX_Hydrolase"/>
    <property type="match status" value="1"/>
</dbReference>
<dbReference type="PANTHER" id="PTHR43046:SF2">
    <property type="entry name" value="8-OXO-DGTP DIPHOSPHATASE-RELATED"/>
    <property type="match status" value="1"/>
</dbReference>
<organism evidence="4 5">
    <name type="scientific">Acinetobacter apis</name>
    <dbReference type="NCBI Taxonomy" id="1229165"/>
    <lineage>
        <taxon>Bacteria</taxon>
        <taxon>Pseudomonadati</taxon>
        <taxon>Pseudomonadota</taxon>
        <taxon>Gammaproteobacteria</taxon>
        <taxon>Moraxellales</taxon>
        <taxon>Moraxellaceae</taxon>
        <taxon>Acinetobacter</taxon>
    </lineage>
</organism>
<evidence type="ECO:0000313" key="4">
    <source>
        <dbReference type="EMBL" id="SNQ30201.1"/>
    </source>
</evidence>